<name>A0A7S0XKW0_9CHLO</name>
<accession>A0A7S0XKW0</accession>
<gene>
    <name evidence="2" type="ORF">OMED0936_LOCUS648</name>
</gene>
<evidence type="ECO:0000256" key="1">
    <source>
        <dbReference type="SAM" id="MobiDB-lite"/>
    </source>
</evidence>
<feature type="region of interest" description="Disordered" evidence="1">
    <location>
        <begin position="1"/>
        <end position="65"/>
    </location>
</feature>
<protein>
    <submittedName>
        <fullName evidence="2">Uncharacterized protein</fullName>
    </submittedName>
</protein>
<proteinExistence type="predicted"/>
<reference evidence="2" key="1">
    <citation type="submission" date="2021-01" db="EMBL/GenBank/DDBJ databases">
        <authorList>
            <person name="Corre E."/>
            <person name="Pelletier E."/>
            <person name="Niang G."/>
            <person name="Scheremetjew M."/>
            <person name="Finn R."/>
            <person name="Kale V."/>
            <person name="Holt S."/>
            <person name="Cochrane G."/>
            <person name="Meng A."/>
            <person name="Brown T."/>
            <person name="Cohen L."/>
        </authorList>
    </citation>
    <scope>NUCLEOTIDE SEQUENCE</scope>
    <source>
        <strain evidence="2">Clade-D-RCC2573</strain>
    </source>
</reference>
<organism evidence="2">
    <name type="scientific">Ostreococcus mediterraneus</name>
    <dbReference type="NCBI Taxonomy" id="1486918"/>
    <lineage>
        <taxon>Eukaryota</taxon>
        <taxon>Viridiplantae</taxon>
        <taxon>Chlorophyta</taxon>
        <taxon>Mamiellophyceae</taxon>
        <taxon>Mamiellales</taxon>
        <taxon>Bathycoccaceae</taxon>
        <taxon>Ostreococcus</taxon>
    </lineage>
</organism>
<feature type="compositionally biased region" description="Polar residues" evidence="1">
    <location>
        <begin position="47"/>
        <end position="56"/>
    </location>
</feature>
<sequence length="121" mass="13111">MSKRSARTPRGHSPVTIDTPELVTPGAVTPTTSVADARDGNLGTVGLANSGTSATRTRPRDDGDASDGELDFLISIESFLLCKLPDKIVESDDFEEIMKTIRKRKRRALQARDATCDTSDF</sequence>
<dbReference type="AlphaFoldDB" id="A0A7S0XKW0"/>
<feature type="compositionally biased region" description="Basic residues" evidence="1">
    <location>
        <begin position="1"/>
        <end position="10"/>
    </location>
</feature>
<evidence type="ECO:0000313" key="2">
    <source>
        <dbReference type="EMBL" id="CAD8727724.1"/>
    </source>
</evidence>
<dbReference type="EMBL" id="HBFF01000809">
    <property type="protein sequence ID" value="CAD8727724.1"/>
    <property type="molecule type" value="Transcribed_RNA"/>
</dbReference>